<keyword evidence="3" id="KW-0611">Plant defense</keyword>
<protein>
    <recommendedName>
        <fullName evidence="5">TIR domain-containing protein</fullName>
    </recommendedName>
</protein>
<dbReference type="AlphaFoldDB" id="A0A059C6A5"/>
<dbReference type="Gene3D" id="3.40.50.300">
    <property type="entry name" value="P-loop containing nucleotide triphosphate hydrolases"/>
    <property type="match status" value="1"/>
</dbReference>
<dbReference type="InParanoid" id="A0A059C6A5"/>
<evidence type="ECO:0000256" key="2">
    <source>
        <dbReference type="ARBA" id="ARBA00022737"/>
    </source>
</evidence>
<gene>
    <name evidence="6" type="ORF">EUGRSUZ_E02588</name>
</gene>
<dbReference type="SUPFAM" id="SSF52200">
    <property type="entry name" value="Toll/Interleukin receptor TIR domain"/>
    <property type="match status" value="1"/>
</dbReference>
<evidence type="ECO:0000256" key="1">
    <source>
        <dbReference type="ARBA" id="ARBA00022614"/>
    </source>
</evidence>
<dbReference type="SUPFAM" id="SSF52058">
    <property type="entry name" value="L domain-like"/>
    <property type="match status" value="1"/>
</dbReference>
<dbReference type="Pfam" id="PF23286">
    <property type="entry name" value="LRR_13"/>
    <property type="match status" value="1"/>
</dbReference>
<dbReference type="InterPro" id="IPR058192">
    <property type="entry name" value="WHD_ROQ1-like"/>
</dbReference>
<dbReference type="PANTHER" id="PTHR11017">
    <property type="entry name" value="LEUCINE-RICH REPEAT-CONTAINING PROTEIN"/>
    <property type="match status" value="1"/>
</dbReference>
<dbReference type="InterPro" id="IPR027417">
    <property type="entry name" value="P-loop_NTPase"/>
</dbReference>
<dbReference type="GO" id="GO:0007165">
    <property type="term" value="P:signal transduction"/>
    <property type="evidence" value="ECO:0007669"/>
    <property type="project" value="InterPro"/>
</dbReference>
<dbReference type="SMART" id="SM00255">
    <property type="entry name" value="TIR"/>
    <property type="match status" value="1"/>
</dbReference>
<reference evidence="6" key="1">
    <citation type="submission" date="2013-07" db="EMBL/GenBank/DDBJ databases">
        <title>The genome of Eucalyptus grandis.</title>
        <authorList>
            <person name="Schmutz J."/>
            <person name="Hayes R."/>
            <person name="Myburg A."/>
            <person name="Tuskan G."/>
            <person name="Grattapaglia D."/>
            <person name="Rokhsar D.S."/>
        </authorList>
    </citation>
    <scope>NUCLEOTIDE SEQUENCE</scope>
    <source>
        <tissue evidence="6">Leaf extractions</tissue>
    </source>
</reference>
<dbReference type="InterPro" id="IPR042197">
    <property type="entry name" value="Apaf_helical"/>
</dbReference>
<dbReference type="PROSITE" id="PS51450">
    <property type="entry name" value="LRR"/>
    <property type="match status" value="2"/>
</dbReference>
<dbReference type="InterPro" id="IPR035897">
    <property type="entry name" value="Toll_tir_struct_dom_sf"/>
</dbReference>
<name>A0A059C6A5_EUCGR</name>
<dbReference type="Pfam" id="PF23282">
    <property type="entry name" value="WHD_ROQ1"/>
    <property type="match status" value="1"/>
</dbReference>
<dbReference type="eggNOG" id="ENOG502R4BG">
    <property type="taxonomic scope" value="Eukaryota"/>
</dbReference>
<keyword evidence="1" id="KW-0433">Leucine-rich repeat</keyword>
<dbReference type="EMBL" id="KK198757">
    <property type="protein sequence ID" value="KCW73978.1"/>
    <property type="molecule type" value="Genomic_DNA"/>
</dbReference>
<dbReference type="FunFam" id="3.40.50.10140:FF:000007">
    <property type="entry name" value="Disease resistance protein (TIR-NBS-LRR class)"/>
    <property type="match status" value="1"/>
</dbReference>
<dbReference type="Pfam" id="PF01582">
    <property type="entry name" value="TIR"/>
    <property type="match status" value="1"/>
</dbReference>
<dbReference type="Gramene" id="KCW73978">
    <property type="protein sequence ID" value="KCW73978"/>
    <property type="gene ID" value="EUGRSUZ_E02588"/>
</dbReference>
<dbReference type="PRINTS" id="PR00364">
    <property type="entry name" value="DISEASERSIST"/>
</dbReference>
<proteinExistence type="predicted"/>
<dbReference type="PROSITE" id="PS50104">
    <property type="entry name" value="TIR"/>
    <property type="match status" value="1"/>
</dbReference>
<feature type="domain" description="TIR" evidence="5">
    <location>
        <begin position="9"/>
        <end position="175"/>
    </location>
</feature>
<dbReference type="OMA" id="CEERECG"/>
<evidence type="ECO:0000256" key="4">
    <source>
        <dbReference type="ARBA" id="ARBA00023027"/>
    </source>
</evidence>
<dbReference type="InterPro" id="IPR044974">
    <property type="entry name" value="Disease_R_plants"/>
</dbReference>
<organism evidence="6">
    <name type="scientific">Eucalyptus grandis</name>
    <name type="common">Flooded gum</name>
    <dbReference type="NCBI Taxonomy" id="71139"/>
    <lineage>
        <taxon>Eukaryota</taxon>
        <taxon>Viridiplantae</taxon>
        <taxon>Streptophyta</taxon>
        <taxon>Embryophyta</taxon>
        <taxon>Tracheophyta</taxon>
        <taxon>Spermatophyta</taxon>
        <taxon>Magnoliopsida</taxon>
        <taxon>eudicotyledons</taxon>
        <taxon>Gunneridae</taxon>
        <taxon>Pentapetalae</taxon>
        <taxon>rosids</taxon>
        <taxon>malvids</taxon>
        <taxon>Myrtales</taxon>
        <taxon>Myrtaceae</taxon>
        <taxon>Myrtoideae</taxon>
        <taxon>Eucalypteae</taxon>
        <taxon>Eucalyptus</taxon>
    </lineage>
</organism>
<dbReference type="InterPro" id="IPR000157">
    <property type="entry name" value="TIR_dom"/>
</dbReference>
<evidence type="ECO:0000256" key="3">
    <source>
        <dbReference type="ARBA" id="ARBA00022821"/>
    </source>
</evidence>
<dbReference type="Gene3D" id="3.80.10.10">
    <property type="entry name" value="Ribonuclease Inhibitor"/>
    <property type="match status" value="2"/>
</dbReference>
<dbReference type="InterPro" id="IPR002182">
    <property type="entry name" value="NB-ARC"/>
</dbReference>
<keyword evidence="4" id="KW-0520">NAD</keyword>
<keyword evidence="2" id="KW-0677">Repeat</keyword>
<dbReference type="Gene3D" id="3.40.50.10140">
    <property type="entry name" value="Toll/interleukin-1 receptor homology (TIR) domain"/>
    <property type="match status" value="1"/>
</dbReference>
<dbReference type="InterPro" id="IPR032675">
    <property type="entry name" value="LRR_dom_sf"/>
</dbReference>
<dbReference type="Pfam" id="PF00931">
    <property type="entry name" value="NB-ARC"/>
    <property type="match status" value="1"/>
</dbReference>
<sequence length="920" mass="104860">MASSMKRKRIHDVFLSFRGTDVRNNFLSHLYKALVQNGIDTFQDREKLEKGDQISLVLMKAIEQSHIAIIIFSENYASSKWCLEEVVKIMECKEQTDLIVLPVFYKVDPKEVRGGRKSYGRALAKHESIFGKDWEEVRKWKKALFDAGSLSGWHFNDGDESELIQSIVEKISAFVDQVPLHLAKHLVGIESRVVKLKLMLNANSNDDVVMMGLWGLGGIGKTTLAKALYNDTIRQFEGSCFLANVRETSKGHMGLVTLQKQLLKDILPLQQVLEVSNVDEGINIIQHRLRHKKVLLILDDVDDLCQLNALAGECKWFGNGSWIIVTTRDKHLLTAHGINQDHVCEVKELNINEALELLSKHAFPTHSKLKIKTDLVDSILKHAKGLPLALEVSGSFLCGRGEHEWESTVKKLSGVPNNKINDVLKISYDGLEENEKEIFLNIACFFKGRTSNYIEEVLDSCDLAATIGLEVLIERSLIKNEYIIKMHDLIQSMGMEIVNQECRDNPRRRSRLWRYGEVFDALSSDEGDCAIKAIVFEPLEQKELSIHPNAFTKMRRLRLLIVRNVYNSFQGPIRLPNELRWIEWAGYGPWNPHFSSGPKKLVRLDMRNCITRVLKLCENCKNLVEAHKSIANHDKLQVLHFKWCPELRVFPNVLKSKNLRDLNFSICSKFERFPDIPHELGCLKKLSILHTAIKELPTSIENLVSLEEMLLDICKNSISIPSNIYKLQRLQCFKSAFGSIVFPNLTDSANPCIKVGLSNLKVLNLINCNLSEVEFLEDLSCFPLLKTLILSGNNITSLPTSISKRDRLSKLSISYCHQLQEIPMLPPFFKLLLANGCESLQTNGHLTSIDQWVHRELTMVDTASIAKMPKWFQPIEDGSISFVASKDLYDKFLGLIFCAVRYPRNKRLHVESRIQHYIIG</sequence>
<dbReference type="InterPro" id="IPR058546">
    <property type="entry name" value="RPS4B/Roq1-like_LRR"/>
</dbReference>
<dbReference type="InterPro" id="IPR001611">
    <property type="entry name" value="Leu-rich_rpt"/>
</dbReference>
<accession>A0A059C6A5</accession>
<dbReference type="SUPFAM" id="SSF52540">
    <property type="entry name" value="P-loop containing nucleoside triphosphate hydrolases"/>
    <property type="match status" value="1"/>
</dbReference>
<evidence type="ECO:0000313" key="6">
    <source>
        <dbReference type="EMBL" id="KCW73978.1"/>
    </source>
</evidence>
<dbReference type="PANTHER" id="PTHR11017:SF292">
    <property type="entry name" value="AAA+ ATPASE DOMAIN-CONTAINING PROTEIN"/>
    <property type="match status" value="1"/>
</dbReference>
<dbReference type="Gene3D" id="1.10.8.430">
    <property type="entry name" value="Helical domain of apoptotic protease-activating factors"/>
    <property type="match status" value="1"/>
</dbReference>
<evidence type="ECO:0000259" key="5">
    <source>
        <dbReference type="PROSITE" id="PS50104"/>
    </source>
</evidence>
<dbReference type="GO" id="GO:0006952">
    <property type="term" value="P:defense response"/>
    <property type="evidence" value="ECO:0007669"/>
    <property type="project" value="InterPro"/>
</dbReference>
<dbReference type="GO" id="GO:0043531">
    <property type="term" value="F:ADP binding"/>
    <property type="evidence" value="ECO:0007669"/>
    <property type="project" value="InterPro"/>
</dbReference>